<dbReference type="Proteomes" id="UP000644660">
    <property type="component" value="Unassembled WGS sequence"/>
</dbReference>
<evidence type="ECO:0000256" key="7">
    <source>
        <dbReference type="PIRSR" id="PIRSR600101-2"/>
    </source>
</evidence>
<dbReference type="OrthoDB" id="1081007at2759"/>
<comment type="function">
    <text evidence="8">Cleaves the gamma-glutamyl peptide bond of glutathione and glutathione conjugates.</text>
</comment>
<feature type="chain" id="PRO_5034834803" description="Glutathione hydrolase" evidence="9">
    <location>
        <begin position="19"/>
        <end position="624"/>
    </location>
</feature>
<dbReference type="AlphaFoldDB" id="A0A8H2ZL66"/>
<dbReference type="GO" id="GO:0000324">
    <property type="term" value="C:fungal-type vacuole"/>
    <property type="evidence" value="ECO:0007669"/>
    <property type="project" value="TreeGrafter"/>
</dbReference>
<feature type="signal peptide" evidence="9">
    <location>
        <begin position="1"/>
        <end position="18"/>
    </location>
</feature>
<dbReference type="FunFam" id="3.60.20.40:FF:000001">
    <property type="entry name" value="Gamma-glutamyltranspeptidase 1"/>
    <property type="match status" value="1"/>
</dbReference>
<dbReference type="InterPro" id="IPR043138">
    <property type="entry name" value="GGT_lsub"/>
</dbReference>
<dbReference type="InterPro" id="IPR000101">
    <property type="entry name" value="GGT_peptidase"/>
</dbReference>
<dbReference type="GO" id="GO:0005886">
    <property type="term" value="C:plasma membrane"/>
    <property type="evidence" value="ECO:0007669"/>
    <property type="project" value="TreeGrafter"/>
</dbReference>
<accession>A0A8H2ZL66</accession>
<evidence type="ECO:0000256" key="4">
    <source>
        <dbReference type="ARBA" id="ARBA00009381"/>
    </source>
</evidence>
<dbReference type="EC" id="2.3.2.2" evidence="8"/>
<reference evidence="10 11" key="1">
    <citation type="submission" date="2020-05" db="EMBL/GenBank/DDBJ databases">
        <authorList>
            <person name="Casaregola S."/>
            <person name="Devillers H."/>
            <person name="Grondin C."/>
        </authorList>
    </citation>
    <scope>NUCLEOTIDE SEQUENCE [LARGE SCALE GENOMIC DNA]</scope>
    <source>
        <strain evidence="10 11">CLIB 1767</strain>
    </source>
</reference>
<feature type="binding site" evidence="7">
    <location>
        <position position="527"/>
    </location>
    <ligand>
        <name>L-glutamate</name>
        <dbReference type="ChEBI" id="CHEBI:29985"/>
    </ligand>
</feature>
<comment type="caution">
    <text evidence="10">The sequence shown here is derived from an EMBL/GenBank/DDBJ whole genome shotgun (WGS) entry which is preliminary data.</text>
</comment>
<gene>
    <name evidence="10" type="ORF">KABA2_07S05808</name>
</gene>
<dbReference type="GO" id="GO:0103068">
    <property type="term" value="F:leukotriene C4 gamma-glutamyl transferase activity"/>
    <property type="evidence" value="ECO:0007669"/>
    <property type="project" value="UniProtKB-EC"/>
</dbReference>
<dbReference type="InterPro" id="IPR043137">
    <property type="entry name" value="GGT_ssub_C"/>
</dbReference>
<dbReference type="EMBL" id="CAEFZW010000007">
    <property type="protein sequence ID" value="CAB4255847.1"/>
    <property type="molecule type" value="Genomic_DNA"/>
</dbReference>
<keyword evidence="8" id="KW-0378">Hydrolase</keyword>
<dbReference type="InterPro" id="IPR055262">
    <property type="entry name" value="GGT_CS"/>
</dbReference>
<evidence type="ECO:0000256" key="5">
    <source>
        <dbReference type="ARBA" id="ARBA00047417"/>
    </source>
</evidence>
<protein>
    <recommendedName>
        <fullName evidence="8">Glutathione hydrolase</fullName>
        <ecNumber evidence="8">2.3.2.2</ecNumber>
        <ecNumber evidence="8">3.4.19.13</ecNumber>
    </recommendedName>
    <alternativeName>
        <fullName evidence="8">Gamma-glutamyltransferase</fullName>
    </alternativeName>
    <alternativeName>
        <fullName evidence="8">Gamma-glutamyltranspeptidase</fullName>
    </alternativeName>
</protein>
<evidence type="ECO:0000313" key="11">
    <source>
        <dbReference type="Proteomes" id="UP000644660"/>
    </source>
</evidence>
<dbReference type="InterPro" id="IPR029055">
    <property type="entry name" value="Ntn_hydrolases_N"/>
</dbReference>
<feature type="binding site" evidence="7">
    <location>
        <begin position="504"/>
        <end position="505"/>
    </location>
    <ligand>
        <name>L-glutamate</name>
        <dbReference type="ChEBI" id="CHEBI:29985"/>
    </ligand>
</feature>
<dbReference type="PROSITE" id="PS00462">
    <property type="entry name" value="G_GLU_TRANSPEPTIDASE"/>
    <property type="match status" value="1"/>
</dbReference>
<proteinExistence type="inferred from homology"/>
<feature type="binding site" evidence="7">
    <location>
        <begin position="452"/>
        <end position="454"/>
    </location>
    <ligand>
        <name>L-glutamate</name>
        <dbReference type="ChEBI" id="CHEBI:29985"/>
    </ligand>
</feature>
<keyword evidence="9" id="KW-0732">Signal</keyword>
<evidence type="ECO:0000256" key="6">
    <source>
        <dbReference type="PIRSR" id="PIRSR600101-1"/>
    </source>
</evidence>
<dbReference type="RefSeq" id="XP_041407691.1">
    <property type="nucleotide sequence ID" value="XM_041551757.1"/>
</dbReference>
<evidence type="ECO:0000256" key="1">
    <source>
        <dbReference type="ARBA" id="ARBA00001049"/>
    </source>
</evidence>
<keyword evidence="8" id="KW-0012">Acyltransferase</keyword>
<comment type="pathway">
    <text evidence="3 8">Sulfur metabolism; glutathione metabolism.</text>
</comment>
<dbReference type="GO" id="GO:0036374">
    <property type="term" value="F:glutathione hydrolase activity"/>
    <property type="evidence" value="ECO:0007669"/>
    <property type="project" value="UniProtKB-UniRule"/>
</dbReference>
<evidence type="ECO:0000313" key="10">
    <source>
        <dbReference type="EMBL" id="CAB4255847.1"/>
    </source>
</evidence>
<sequence>MKAIFLFLAITFANPVLQRPFHILQDDNPIKLPHELPFHDIDIDPLDRKPSMCPDQSLRKIGHDYAISSDLQLCNNLTLHQIFHKFPNATAADAAVTLTLCIGMVNFFNSGIGGGGYITWADTKHDDYMSMDFREISPNATNPDSFVEDYQTKIGGLSIAVPGELKGLYEFFKLKGSGTVSWHDLLDPVVDLGNKGWIIDEALAATLKLYEPIFICEGIKQDWSFVLNENGTEVLQKGERIVRPRLANMLNVLATNGSVDPFYDPEHWIVKSMVSTIKRYGGIVTADDFSQYTVEIMNPIIQKIRQGYQYSPNNDITVLTSDGTSSGLALMAALKLMDKFPNVQGGDYQDDTTYVLIEAMKWLASARSHLGDTGNINYTSAHDLLLSSNWTQNAYDKILEGIHLNDSTGETYYKTNNDWKFYEPLYEINEPHGTTHMSIVDKFGNAVALTSTINLLFGSLVHDPLTGVIFNNEMDDFAQLNRTNTFNLTASQFNLIQPNKRPLSSMTPTIILNELGQIDFVVGASGGSRIATSVFQSIVRTYWYNMPLLETIAYPRMHHQLLPNEIETEDISMVGHETIDSLKQMGYNVVQHAPKSVINAIKRVNGEWHAVSDYWRKRGISAII</sequence>
<keyword evidence="11" id="KW-1185">Reference proteome</keyword>
<dbReference type="SUPFAM" id="SSF56235">
    <property type="entry name" value="N-terminal nucleophile aminohydrolases (Ntn hydrolases)"/>
    <property type="match status" value="1"/>
</dbReference>
<dbReference type="PRINTS" id="PR01210">
    <property type="entry name" value="GGTRANSPTASE"/>
</dbReference>
<evidence type="ECO:0000256" key="3">
    <source>
        <dbReference type="ARBA" id="ARBA00005115"/>
    </source>
</evidence>
<keyword evidence="8" id="KW-0808">Transferase</keyword>
<dbReference type="EC" id="3.4.19.13" evidence="8"/>
<dbReference type="NCBIfam" id="TIGR00066">
    <property type="entry name" value="g_glut_trans"/>
    <property type="match status" value="1"/>
</dbReference>
<feature type="binding site" evidence="7">
    <location>
        <position position="476"/>
    </location>
    <ligand>
        <name>L-glutamate</name>
        <dbReference type="ChEBI" id="CHEBI:29985"/>
    </ligand>
</feature>
<dbReference type="PANTHER" id="PTHR11686">
    <property type="entry name" value="GAMMA GLUTAMYL TRANSPEPTIDASE"/>
    <property type="match status" value="1"/>
</dbReference>
<evidence type="ECO:0000256" key="9">
    <source>
        <dbReference type="SAM" id="SignalP"/>
    </source>
</evidence>
<feature type="active site" description="Nucleophile" evidence="6">
    <location>
        <position position="434"/>
    </location>
</feature>
<dbReference type="PANTHER" id="PTHR11686:SF9">
    <property type="entry name" value="RE13973P"/>
    <property type="match status" value="1"/>
</dbReference>
<dbReference type="Pfam" id="PF01019">
    <property type="entry name" value="G_glu_transpept"/>
    <property type="match status" value="1"/>
</dbReference>
<dbReference type="GO" id="GO:0006751">
    <property type="term" value="P:glutathione catabolic process"/>
    <property type="evidence" value="ECO:0007669"/>
    <property type="project" value="UniProtKB-UniRule"/>
</dbReference>
<organism evidence="10 11">
    <name type="scientific">Maudiozyma barnettii</name>
    <dbReference type="NCBI Taxonomy" id="61262"/>
    <lineage>
        <taxon>Eukaryota</taxon>
        <taxon>Fungi</taxon>
        <taxon>Dikarya</taxon>
        <taxon>Ascomycota</taxon>
        <taxon>Saccharomycotina</taxon>
        <taxon>Saccharomycetes</taxon>
        <taxon>Saccharomycetales</taxon>
        <taxon>Saccharomycetaceae</taxon>
        <taxon>Maudiozyma</taxon>
    </lineage>
</organism>
<evidence type="ECO:0000256" key="8">
    <source>
        <dbReference type="RuleBase" id="RU368068"/>
    </source>
</evidence>
<comment type="catalytic activity">
    <reaction evidence="5 8">
        <text>an N-terminal (5-L-glutamyl)-[peptide] + an alpha-amino acid = 5-L-glutamyl amino acid + an N-terminal L-alpha-aminoacyl-[peptide]</text>
        <dbReference type="Rhea" id="RHEA:23904"/>
        <dbReference type="Rhea" id="RHEA-COMP:9780"/>
        <dbReference type="Rhea" id="RHEA-COMP:9795"/>
        <dbReference type="ChEBI" id="CHEBI:77644"/>
        <dbReference type="ChEBI" id="CHEBI:78597"/>
        <dbReference type="ChEBI" id="CHEBI:78599"/>
        <dbReference type="ChEBI" id="CHEBI:78608"/>
        <dbReference type="EC" id="2.3.2.2"/>
    </reaction>
</comment>
<name>A0A8H2ZL66_9SACH</name>
<comment type="similarity">
    <text evidence="4">Belongs to the gamma-glutamyltransferase family.</text>
</comment>
<dbReference type="UniPathway" id="UPA00204"/>
<feature type="binding site" evidence="7">
    <location>
        <position position="134"/>
    </location>
    <ligand>
        <name>L-glutamate</name>
        <dbReference type="ChEBI" id="CHEBI:29985"/>
    </ligand>
</feature>
<dbReference type="GeneID" id="64858908"/>
<comment type="catalytic activity">
    <reaction evidence="1 8">
        <text>an S-substituted glutathione + H2O = an S-substituted L-cysteinylglycine + L-glutamate</text>
        <dbReference type="Rhea" id="RHEA:59468"/>
        <dbReference type="ChEBI" id="CHEBI:15377"/>
        <dbReference type="ChEBI" id="CHEBI:29985"/>
        <dbReference type="ChEBI" id="CHEBI:90779"/>
        <dbReference type="ChEBI" id="CHEBI:143103"/>
        <dbReference type="EC" id="3.4.19.13"/>
    </reaction>
</comment>
<dbReference type="Gene3D" id="3.60.20.40">
    <property type="match status" value="1"/>
</dbReference>
<evidence type="ECO:0000256" key="2">
    <source>
        <dbReference type="ARBA" id="ARBA00001089"/>
    </source>
</evidence>
<comment type="catalytic activity">
    <reaction evidence="2 8">
        <text>glutathione + H2O = L-cysteinylglycine + L-glutamate</text>
        <dbReference type="Rhea" id="RHEA:28807"/>
        <dbReference type="ChEBI" id="CHEBI:15377"/>
        <dbReference type="ChEBI" id="CHEBI:29985"/>
        <dbReference type="ChEBI" id="CHEBI:57925"/>
        <dbReference type="ChEBI" id="CHEBI:61694"/>
        <dbReference type="EC" id="3.4.19.13"/>
    </reaction>
</comment>
<dbReference type="Gene3D" id="1.10.246.130">
    <property type="match status" value="1"/>
</dbReference>